<comment type="caution">
    <text evidence="2">The sequence shown here is derived from an EMBL/GenBank/DDBJ whole genome shotgun (WGS) entry which is preliminary data.</text>
</comment>
<accession>A0A3A9AMV1</accession>
<organism evidence="2 3">
    <name type="scientific">Parablautia intestinalis</name>
    <dbReference type="NCBI Taxonomy" id="2320100"/>
    <lineage>
        <taxon>Bacteria</taxon>
        <taxon>Bacillati</taxon>
        <taxon>Bacillota</taxon>
        <taxon>Clostridia</taxon>
        <taxon>Lachnospirales</taxon>
        <taxon>Lachnospiraceae</taxon>
        <taxon>Parablautia</taxon>
    </lineage>
</organism>
<gene>
    <name evidence="2" type="ORF">D7V94_05230</name>
</gene>
<evidence type="ECO:0000313" key="2">
    <source>
        <dbReference type="EMBL" id="RKI92732.1"/>
    </source>
</evidence>
<keyword evidence="3" id="KW-1185">Reference proteome</keyword>
<dbReference type="RefSeq" id="WP_120467512.1">
    <property type="nucleotide sequence ID" value="NZ_CATAJS010000029.1"/>
</dbReference>
<dbReference type="AlphaFoldDB" id="A0A3A9AMV1"/>
<dbReference type="OrthoDB" id="9796509at2"/>
<dbReference type="InterPro" id="IPR009711">
    <property type="entry name" value="UPF0473"/>
</dbReference>
<dbReference type="Pfam" id="PF06949">
    <property type="entry name" value="DUF1292"/>
    <property type="match status" value="1"/>
</dbReference>
<evidence type="ECO:0000256" key="1">
    <source>
        <dbReference type="SAM" id="MobiDB-lite"/>
    </source>
</evidence>
<dbReference type="EMBL" id="RAYQ01000004">
    <property type="protein sequence ID" value="RKI92732.1"/>
    <property type="molecule type" value="Genomic_DNA"/>
</dbReference>
<reference evidence="2 3" key="1">
    <citation type="submission" date="2018-09" db="EMBL/GenBank/DDBJ databases">
        <title>Murine metabolic-syndrome-specific gut microbial biobank.</title>
        <authorList>
            <person name="Liu C."/>
        </authorList>
    </citation>
    <scope>NUCLEOTIDE SEQUENCE [LARGE SCALE GENOMIC DNA]</scope>
    <source>
        <strain evidence="2 3">0.1xD8-82</strain>
    </source>
</reference>
<protein>
    <submittedName>
        <fullName evidence="2">DUF1292 domain-containing protein</fullName>
    </submittedName>
</protein>
<evidence type="ECO:0000313" key="3">
    <source>
        <dbReference type="Proteomes" id="UP000280696"/>
    </source>
</evidence>
<name>A0A3A9AMV1_9FIRM</name>
<feature type="region of interest" description="Disordered" evidence="1">
    <location>
        <begin position="1"/>
        <end position="23"/>
    </location>
</feature>
<dbReference type="Proteomes" id="UP000280696">
    <property type="component" value="Unassembled WGS sequence"/>
</dbReference>
<proteinExistence type="predicted"/>
<sequence length="119" mass="13974">MSKNKKAESLNNPFNSQPENKDEEMTVTLDLMDGTTVTCAIVTILSVSKQDYIVLLPLDENGENNDGEVWFYRYYENKDDPDEEPVLEYIEEDEEYEIVSDAFDEYLDNNEFDEFMKEE</sequence>
<feature type="compositionally biased region" description="Polar residues" evidence="1">
    <location>
        <begin position="9"/>
        <end position="18"/>
    </location>
</feature>